<evidence type="ECO:0008006" key="5">
    <source>
        <dbReference type="Google" id="ProtNLM"/>
    </source>
</evidence>
<dbReference type="Pfam" id="PF20617">
    <property type="entry name" value="DUF6803"/>
    <property type="match status" value="1"/>
</dbReference>
<feature type="transmembrane region" description="Helical" evidence="2">
    <location>
        <begin position="92"/>
        <end position="115"/>
    </location>
</feature>
<evidence type="ECO:0000256" key="2">
    <source>
        <dbReference type="SAM" id="Phobius"/>
    </source>
</evidence>
<proteinExistence type="predicted"/>
<feature type="compositionally biased region" description="Low complexity" evidence="1">
    <location>
        <begin position="192"/>
        <end position="218"/>
    </location>
</feature>
<protein>
    <recommendedName>
        <fullName evidence="5">Permease</fullName>
    </recommendedName>
</protein>
<evidence type="ECO:0000256" key="1">
    <source>
        <dbReference type="SAM" id="MobiDB-lite"/>
    </source>
</evidence>
<evidence type="ECO:0000313" key="3">
    <source>
        <dbReference type="EMBL" id="MDL2060159.1"/>
    </source>
</evidence>
<keyword evidence="2" id="KW-0472">Membrane</keyword>
<feature type="region of interest" description="Disordered" evidence="1">
    <location>
        <begin position="174"/>
        <end position="237"/>
    </location>
</feature>
<dbReference type="RefSeq" id="WP_243376977.1">
    <property type="nucleotide sequence ID" value="NZ_JAKZJU020000001.1"/>
</dbReference>
<keyword evidence="4" id="KW-1185">Reference proteome</keyword>
<dbReference type="InterPro" id="IPR046547">
    <property type="entry name" value="DUF6803"/>
</dbReference>
<feature type="transmembrane region" description="Helical" evidence="2">
    <location>
        <begin position="52"/>
        <end position="72"/>
    </location>
</feature>
<feature type="transmembrane region" description="Helical" evidence="2">
    <location>
        <begin position="127"/>
        <end position="148"/>
    </location>
</feature>
<sequence length="237" mass="25214">MSMTHYMELLMVNSPWNLILFMAIPVILAETIAITELINLFSPGRHPALVTLNRVCGVLAGLVFLAIGLYLIPSVVVPVTELKQWRTWVDVVSVLAYLLAGIPMILIALLHARVLMRSAAERARQGFHIGCVAAFLVLSHVAMIFGMVDPAIAGWQDPAGTMQMQHMHGSMNADDPMGGHKMGEAPAPQPMPMQGQMGEPGAGCPFHGGAASSPADPGAAHEHMGHQGMNMGGSAKP</sequence>
<evidence type="ECO:0000313" key="4">
    <source>
        <dbReference type="Proteomes" id="UP001165481"/>
    </source>
</evidence>
<feature type="transmembrane region" description="Helical" evidence="2">
    <location>
        <begin position="20"/>
        <end position="40"/>
    </location>
</feature>
<organism evidence="3 4">
    <name type="scientific">Mesosutterella faecium</name>
    <dbReference type="NCBI Taxonomy" id="2925194"/>
    <lineage>
        <taxon>Bacteria</taxon>
        <taxon>Pseudomonadati</taxon>
        <taxon>Pseudomonadota</taxon>
        <taxon>Betaproteobacteria</taxon>
        <taxon>Burkholderiales</taxon>
        <taxon>Sutterellaceae</taxon>
        <taxon>Mesosutterella</taxon>
    </lineage>
</organism>
<gene>
    <name evidence="3" type="ORF">MUN46_009450</name>
</gene>
<keyword evidence="2" id="KW-0812">Transmembrane</keyword>
<reference evidence="3" key="1">
    <citation type="submission" date="2023-03" db="EMBL/GenBank/DDBJ databases">
        <title>Mesosutterella sp. nov. isolated from porcine feces.</title>
        <authorList>
            <person name="Yu S."/>
        </authorList>
    </citation>
    <scope>NUCLEOTIDE SEQUENCE</scope>
    <source>
        <strain evidence="3">AGMB02718</strain>
    </source>
</reference>
<comment type="caution">
    <text evidence="3">The sequence shown here is derived from an EMBL/GenBank/DDBJ whole genome shotgun (WGS) entry which is preliminary data.</text>
</comment>
<dbReference type="EMBL" id="JAKZJU020000001">
    <property type="protein sequence ID" value="MDL2060159.1"/>
    <property type="molecule type" value="Genomic_DNA"/>
</dbReference>
<accession>A0ABT7IP55</accession>
<name>A0ABT7IP55_9BURK</name>
<keyword evidence="2" id="KW-1133">Transmembrane helix</keyword>
<dbReference type="Proteomes" id="UP001165481">
    <property type="component" value="Unassembled WGS sequence"/>
</dbReference>